<organism evidence="2 3">
    <name type="scientific">Streptomyces lutosisoli</name>
    <dbReference type="NCBI Taxonomy" id="2665721"/>
    <lineage>
        <taxon>Bacteria</taxon>
        <taxon>Bacillati</taxon>
        <taxon>Actinomycetota</taxon>
        <taxon>Actinomycetes</taxon>
        <taxon>Kitasatosporales</taxon>
        <taxon>Streptomycetaceae</taxon>
        <taxon>Streptomyces</taxon>
    </lineage>
</organism>
<keyword evidence="1" id="KW-0472">Membrane</keyword>
<keyword evidence="1" id="KW-1133">Transmembrane helix</keyword>
<keyword evidence="3" id="KW-1185">Reference proteome</keyword>
<proteinExistence type="predicted"/>
<feature type="transmembrane region" description="Helical" evidence="1">
    <location>
        <begin position="113"/>
        <end position="134"/>
    </location>
</feature>
<dbReference type="EMBL" id="JBHTEC010000004">
    <property type="protein sequence ID" value="MFD0287713.1"/>
    <property type="molecule type" value="Genomic_DNA"/>
</dbReference>
<accession>A0ABW2VTE2</accession>
<dbReference type="RefSeq" id="WP_381256029.1">
    <property type="nucleotide sequence ID" value="NZ_JBHTBI010000014.1"/>
</dbReference>
<evidence type="ECO:0000256" key="1">
    <source>
        <dbReference type="SAM" id="Phobius"/>
    </source>
</evidence>
<feature type="transmembrane region" description="Helical" evidence="1">
    <location>
        <begin position="35"/>
        <end position="59"/>
    </location>
</feature>
<sequence>MSIVVAVLLGCTALAAAVAARIAFRLAMSDGAARAIAWGAAGAAALATIVDVCTAAGTLELAHGNPSGPRIALTVITVAFAGFLAYVAYDVTGPAVAAAGTASTGGLSKPKRLASAASAFTSTFVVLALLTPLLG</sequence>
<keyword evidence="1" id="KW-0812">Transmembrane</keyword>
<dbReference type="Proteomes" id="UP001596957">
    <property type="component" value="Unassembled WGS sequence"/>
</dbReference>
<gene>
    <name evidence="2" type="ORF">ACFQZP_40040</name>
</gene>
<protein>
    <submittedName>
        <fullName evidence="2">Uncharacterized protein</fullName>
    </submittedName>
</protein>
<reference evidence="3" key="1">
    <citation type="journal article" date="2019" name="Int. J. Syst. Evol. Microbiol.">
        <title>The Global Catalogue of Microorganisms (GCM) 10K type strain sequencing project: providing services to taxonomists for standard genome sequencing and annotation.</title>
        <authorList>
            <consortium name="The Broad Institute Genomics Platform"/>
            <consortium name="The Broad Institute Genome Sequencing Center for Infectious Disease"/>
            <person name="Wu L."/>
            <person name="Ma J."/>
        </authorList>
    </citation>
    <scope>NUCLEOTIDE SEQUENCE [LARGE SCALE GENOMIC DNA]</scope>
    <source>
        <strain evidence="3">CGMCC 4.7198</strain>
    </source>
</reference>
<evidence type="ECO:0000313" key="2">
    <source>
        <dbReference type="EMBL" id="MFD0287713.1"/>
    </source>
</evidence>
<comment type="caution">
    <text evidence="2">The sequence shown here is derived from an EMBL/GenBank/DDBJ whole genome shotgun (WGS) entry which is preliminary data.</text>
</comment>
<feature type="transmembrane region" description="Helical" evidence="1">
    <location>
        <begin position="71"/>
        <end position="89"/>
    </location>
</feature>
<evidence type="ECO:0000313" key="3">
    <source>
        <dbReference type="Proteomes" id="UP001596957"/>
    </source>
</evidence>
<name>A0ABW2VTE2_9ACTN</name>